<protein>
    <submittedName>
        <fullName evidence="2">Uncharacterized protein</fullName>
    </submittedName>
</protein>
<evidence type="ECO:0000313" key="3">
    <source>
        <dbReference type="Proteomes" id="UP001283361"/>
    </source>
</evidence>
<reference evidence="2" key="1">
    <citation type="journal article" date="2023" name="G3 (Bethesda)">
        <title>A reference genome for the long-term kleptoplast-retaining sea slug Elysia crispata morphotype clarki.</title>
        <authorList>
            <person name="Eastman K.E."/>
            <person name="Pendleton A.L."/>
            <person name="Shaikh M.A."/>
            <person name="Suttiyut T."/>
            <person name="Ogas R."/>
            <person name="Tomko P."/>
            <person name="Gavelis G."/>
            <person name="Widhalm J.R."/>
            <person name="Wisecaver J.H."/>
        </authorList>
    </citation>
    <scope>NUCLEOTIDE SEQUENCE</scope>
    <source>
        <strain evidence="2">ECLA1</strain>
    </source>
</reference>
<sequence length="182" mass="20440">MTATRPGFPPPSQSDDHLNGSASPDVTKEKRKSCACHISRHLQNLLSDESITTVQYFITRRLAWETTIYREIVFNNFISLKMMVGSASCCRRGSHRPLDFNCSCGHLTARKEPLMFYGLRHKTASSAGERPFTDRSDQAIRPGGPALTAHNLFPLRNPEDNLDSMKYVQLVPPTRGILVVHE</sequence>
<keyword evidence="3" id="KW-1185">Reference proteome</keyword>
<proteinExistence type="predicted"/>
<evidence type="ECO:0000256" key="1">
    <source>
        <dbReference type="SAM" id="MobiDB-lite"/>
    </source>
</evidence>
<feature type="region of interest" description="Disordered" evidence="1">
    <location>
        <begin position="1"/>
        <end position="26"/>
    </location>
</feature>
<dbReference type="AlphaFoldDB" id="A0AAE1AA52"/>
<dbReference type="EMBL" id="JAWDGP010002431">
    <property type="protein sequence ID" value="KAK3783266.1"/>
    <property type="molecule type" value="Genomic_DNA"/>
</dbReference>
<gene>
    <name evidence="2" type="ORF">RRG08_047721</name>
</gene>
<accession>A0AAE1AA52</accession>
<name>A0AAE1AA52_9GAST</name>
<comment type="caution">
    <text evidence="2">The sequence shown here is derived from an EMBL/GenBank/DDBJ whole genome shotgun (WGS) entry which is preliminary data.</text>
</comment>
<evidence type="ECO:0000313" key="2">
    <source>
        <dbReference type="EMBL" id="KAK3783266.1"/>
    </source>
</evidence>
<organism evidence="2 3">
    <name type="scientific">Elysia crispata</name>
    <name type="common">lettuce slug</name>
    <dbReference type="NCBI Taxonomy" id="231223"/>
    <lineage>
        <taxon>Eukaryota</taxon>
        <taxon>Metazoa</taxon>
        <taxon>Spiralia</taxon>
        <taxon>Lophotrochozoa</taxon>
        <taxon>Mollusca</taxon>
        <taxon>Gastropoda</taxon>
        <taxon>Heterobranchia</taxon>
        <taxon>Euthyneura</taxon>
        <taxon>Panpulmonata</taxon>
        <taxon>Sacoglossa</taxon>
        <taxon>Placobranchoidea</taxon>
        <taxon>Plakobranchidae</taxon>
        <taxon>Elysia</taxon>
    </lineage>
</organism>
<dbReference type="Proteomes" id="UP001283361">
    <property type="component" value="Unassembled WGS sequence"/>
</dbReference>